<evidence type="ECO:0000313" key="1">
    <source>
        <dbReference type="EMBL" id="GAG04451.1"/>
    </source>
</evidence>
<sequence length="141" mass="15122">MLVQNSAVLTKNREVNHSVAGEMVRSGMCSLTGESTPDRAWKSLFKSKDVVGIKVNGLGGKQIATHFGVVKAVVSGLKSAGISEENIIIWDRLTKELKSAGYTINKSDKGVKCFGTDTNYDPYPEIVGSIGSCFSTIISSY</sequence>
<dbReference type="EMBL" id="BARS01026781">
    <property type="protein sequence ID" value="GAG04451.1"/>
    <property type="molecule type" value="Genomic_DNA"/>
</dbReference>
<comment type="caution">
    <text evidence="1">The sequence shown here is derived from an EMBL/GenBank/DDBJ whole genome shotgun (WGS) entry which is preliminary data.</text>
</comment>
<reference evidence="1" key="1">
    <citation type="journal article" date="2014" name="Front. Microbiol.">
        <title>High frequency of phylogenetically diverse reductive dehalogenase-homologous genes in deep subseafloor sedimentary metagenomes.</title>
        <authorList>
            <person name="Kawai M."/>
            <person name="Futagami T."/>
            <person name="Toyoda A."/>
            <person name="Takaki Y."/>
            <person name="Nishi S."/>
            <person name="Hori S."/>
            <person name="Arai W."/>
            <person name="Tsubouchi T."/>
            <person name="Morono Y."/>
            <person name="Uchiyama I."/>
            <person name="Ito T."/>
            <person name="Fujiyama A."/>
            <person name="Inagaki F."/>
            <person name="Takami H."/>
        </authorList>
    </citation>
    <scope>NUCLEOTIDE SEQUENCE</scope>
    <source>
        <strain evidence="1">Expedition CK06-06</strain>
    </source>
</reference>
<protein>
    <submittedName>
        <fullName evidence="1">Uncharacterized protein</fullName>
    </submittedName>
</protein>
<organism evidence="1">
    <name type="scientific">marine sediment metagenome</name>
    <dbReference type="NCBI Taxonomy" id="412755"/>
    <lineage>
        <taxon>unclassified sequences</taxon>
        <taxon>metagenomes</taxon>
        <taxon>ecological metagenomes</taxon>
    </lineage>
</organism>
<feature type="non-terminal residue" evidence="1">
    <location>
        <position position="141"/>
    </location>
</feature>
<proteinExistence type="predicted"/>
<gene>
    <name evidence="1" type="ORF">S01H1_42156</name>
</gene>
<name>X0VVC2_9ZZZZ</name>
<accession>X0VVC2</accession>
<dbReference type="AlphaFoldDB" id="X0VVC2"/>